<comment type="caution">
    <text evidence="2">The sequence shown here is derived from an EMBL/GenBank/DDBJ whole genome shotgun (WGS) entry which is preliminary data.</text>
</comment>
<proteinExistence type="predicted"/>
<evidence type="ECO:0000313" key="3">
    <source>
        <dbReference type="Proteomes" id="UP000768567"/>
    </source>
</evidence>
<sequence length="64" mass="7649">MEWISVKDRMPEDGQKVITTKNGIVDIQWYEKRRNGWISKGNWFWSMATVSHWMPLPDPPKEDT</sequence>
<feature type="domain" description="DUF551" evidence="1">
    <location>
        <begin position="2"/>
        <end position="61"/>
    </location>
</feature>
<evidence type="ECO:0000259" key="1">
    <source>
        <dbReference type="Pfam" id="PF04448"/>
    </source>
</evidence>
<dbReference type="RefSeq" id="WP_193500594.1">
    <property type="nucleotide sequence ID" value="NZ_JADCKC010000002.1"/>
</dbReference>
<protein>
    <submittedName>
        <fullName evidence="2">DUF551 domain-containing protein</fullName>
    </submittedName>
</protein>
<dbReference type="EMBL" id="JADCKC010000002">
    <property type="protein sequence ID" value="MBE5037301.1"/>
    <property type="molecule type" value="Genomic_DNA"/>
</dbReference>
<organism evidence="2 3">
    <name type="scientific">Gemmiger gallinarum</name>
    <dbReference type="NCBI Taxonomy" id="2779354"/>
    <lineage>
        <taxon>Bacteria</taxon>
        <taxon>Bacillati</taxon>
        <taxon>Bacillota</taxon>
        <taxon>Clostridia</taxon>
        <taxon>Eubacteriales</taxon>
        <taxon>Gemmiger</taxon>
    </lineage>
</organism>
<keyword evidence="3" id="KW-1185">Reference proteome</keyword>
<gene>
    <name evidence="2" type="ORF">INF35_05865</name>
</gene>
<evidence type="ECO:0000313" key="2">
    <source>
        <dbReference type="EMBL" id="MBE5037301.1"/>
    </source>
</evidence>
<dbReference type="Pfam" id="PF04448">
    <property type="entry name" value="DUF551"/>
    <property type="match status" value="1"/>
</dbReference>
<name>A0ABR9R2B6_9FIRM</name>
<accession>A0ABR9R2B6</accession>
<reference evidence="2 3" key="1">
    <citation type="submission" date="2020-10" db="EMBL/GenBank/DDBJ databases">
        <title>ChiBAC.</title>
        <authorList>
            <person name="Zenner C."/>
            <person name="Hitch T.C.A."/>
            <person name="Clavel T."/>
        </authorList>
    </citation>
    <scope>NUCLEOTIDE SEQUENCE [LARGE SCALE GENOMIC DNA]</scope>
    <source>
        <strain evidence="2 3">DSM 109015</strain>
    </source>
</reference>
<dbReference type="Proteomes" id="UP000768567">
    <property type="component" value="Unassembled WGS sequence"/>
</dbReference>
<dbReference type="InterPro" id="IPR007539">
    <property type="entry name" value="DUF551"/>
</dbReference>